<feature type="domain" description="Bacterial virulence" evidence="2">
    <location>
        <begin position="43"/>
        <end position="228"/>
    </location>
</feature>
<gene>
    <name evidence="3" type="ORF">DCC81_10515</name>
</gene>
<dbReference type="EMBL" id="QCYK01000002">
    <property type="protein sequence ID" value="PUZ24765.1"/>
    <property type="molecule type" value="Genomic_DNA"/>
</dbReference>
<keyword evidence="1" id="KW-0732">Signal</keyword>
<feature type="chain" id="PRO_5015617748" evidence="1">
    <location>
        <begin position="22"/>
        <end position="229"/>
    </location>
</feature>
<name>A0A2T7BER2_9BACT</name>
<proteinExistence type="predicted"/>
<evidence type="ECO:0000256" key="1">
    <source>
        <dbReference type="SAM" id="SignalP"/>
    </source>
</evidence>
<comment type="caution">
    <text evidence="3">The sequence shown here is derived from an EMBL/GenBank/DDBJ whole genome shotgun (WGS) entry which is preliminary data.</text>
</comment>
<dbReference type="OrthoDB" id="641022at2"/>
<dbReference type="Proteomes" id="UP000244450">
    <property type="component" value="Unassembled WGS sequence"/>
</dbReference>
<dbReference type="RefSeq" id="WP_108686606.1">
    <property type="nucleotide sequence ID" value="NZ_QCYK01000002.1"/>
</dbReference>
<dbReference type="InterPro" id="IPR029058">
    <property type="entry name" value="AB_hydrolase_fold"/>
</dbReference>
<keyword evidence="4" id="KW-1185">Reference proteome</keyword>
<feature type="signal peptide" evidence="1">
    <location>
        <begin position="1"/>
        <end position="21"/>
    </location>
</feature>
<accession>A0A2T7BER2</accession>
<protein>
    <submittedName>
        <fullName evidence="3">Virulence factor family protein</fullName>
    </submittedName>
</protein>
<evidence type="ECO:0000259" key="2">
    <source>
        <dbReference type="Pfam" id="PF06057"/>
    </source>
</evidence>
<dbReference type="AlphaFoldDB" id="A0A2T7BER2"/>
<organism evidence="3 4">
    <name type="scientific">Chitinophaga parva</name>
    <dbReference type="NCBI Taxonomy" id="2169414"/>
    <lineage>
        <taxon>Bacteria</taxon>
        <taxon>Pseudomonadati</taxon>
        <taxon>Bacteroidota</taxon>
        <taxon>Chitinophagia</taxon>
        <taxon>Chitinophagales</taxon>
        <taxon>Chitinophagaceae</taxon>
        <taxon>Chitinophaga</taxon>
    </lineage>
</organism>
<dbReference type="InterPro" id="IPR010333">
    <property type="entry name" value="VirJ"/>
</dbReference>
<dbReference type="Pfam" id="PF06057">
    <property type="entry name" value="VirJ"/>
    <property type="match status" value="1"/>
</dbReference>
<sequence length="229" mass="25318">MRYLQILMMTGALLAAAPVMAQQIDQLPAQITPAAHDAGHPIVFYLTGDGGMKKFSSNLLASFAAHNYPTIGLNSLKYFWSKRSNEEAAAAVAALITHYQQVWDRQPVILVGYSFGADVMPFIYTHLPAALQANVKQLILLSPSTSTDLQVHVADMIGKPAKRSLDVPAEINKVSNKPLLLIFGDKEKDFDLKLLSIHNYKYIILPGGHTYDEDANRVSNDIIAHFEER</sequence>
<evidence type="ECO:0000313" key="3">
    <source>
        <dbReference type="EMBL" id="PUZ24765.1"/>
    </source>
</evidence>
<evidence type="ECO:0000313" key="4">
    <source>
        <dbReference type="Proteomes" id="UP000244450"/>
    </source>
</evidence>
<reference evidence="3 4" key="1">
    <citation type="submission" date="2018-04" db="EMBL/GenBank/DDBJ databases">
        <title>Chitinophaga fuyangensis sp. nov., isolated from soil in a chemical factory.</title>
        <authorList>
            <person name="Chen K."/>
        </authorList>
    </citation>
    <scope>NUCLEOTIDE SEQUENCE [LARGE SCALE GENOMIC DNA]</scope>
    <source>
        <strain evidence="3 4">LY-1</strain>
    </source>
</reference>
<dbReference type="Gene3D" id="3.40.50.1820">
    <property type="entry name" value="alpha/beta hydrolase"/>
    <property type="match status" value="1"/>
</dbReference>
<dbReference type="SUPFAM" id="SSF53474">
    <property type="entry name" value="alpha/beta-Hydrolases"/>
    <property type="match status" value="1"/>
</dbReference>